<dbReference type="SUPFAM" id="SSF55073">
    <property type="entry name" value="Nucleotide cyclase"/>
    <property type="match status" value="1"/>
</dbReference>
<dbReference type="Gene3D" id="3.30.450.20">
    <property type="entry name" value="PAS domain"/>
    <property type="match status" value="3"/>
</dbReference>
<dbReference type="EC" id="2.7.7.65" evidence="1"/>
<dbReference type="AlphaFoldDB" id="A0A4Y1MR76"/>
<keyword evidence="3" id="KW-0175">Coiled coil</keyword>
<dbReference type="Pfam" id="PF00990">
    <property type="entry name" value="GGDEF"/>
    <property type="match status" value="1"/>
</dbReference>
<feature type="domain" description="PAS" evidence="5">
    <location>
        <begin position="210"/>
        <end position="280"/>
    </location>
</feature>
<dbReference type="PANTHER" id="PTHR45138">
    <property type="entry name" value="REGULATORY COMPONENTS OF SENSORY TRANSDUCTION SYSTEM"/>
    <property type="match status" value="1"/>
</dbReference>
<dbReference type="SMART" id="SM00091">
    <property type="entry name" value="PAS"/>
    <property type="match status" value="1"/>
</dbReference>
<evidence type="ECO:0000256" key="3">
    <source>
        <dbReference type="SAM" id="Coils"/>
    </source>
</evidence>
<dbReference type="Pfam" id="PF22588">
    <property type="entry name" value="dCache_1_like"/>
    <property type="match status" value="1"/>
</dbReference>
<dbReference type="CDD" id="cd12914">
    <property type="entry name" value="PDC1_DGC_like"/>
    <property type="match status" value="1"/>
</dbReference>
<dbReference type="GO" id="GO:0005886">
    <property type="term" value="C:plasma membrane"/>
    <property type="evidence" value="ECO:0007669"/>
    <property type="project" value="TreeGrafter"/>
</dbReference>
<dbReference type="NCBIfam" id="TIGR00254">
    <property type="entry name" value="GGDEF"/>
    <property type="match status" value="1"/>
</dbReference>
<dbReference type="InterPro" id="IPR043128">
    <property type="entry name" value="Rev_trsase/Diguanyl_cyclase"/>
</dbReference>
<dbReference type="InterPro" id="IPR001610">
    <property type="entry name" value="PAC"/>
</dbReference>
<dbReference type="Gene3D" id="3.30.70.270">
    <property type="match status" value="1"/>
</dbReference>
<accession>A0A4Y1MR76</accession>
<sequence length="599" mass="65072">MASSLPSLPTGFNNADREYFQHHRASGERGAYLGAPVRSRSEGNWIIPVSRRFQHADGSFAGVVLATIDAEVLARSYAAFDIGQQGAIALFRADGALLARQPFDPSLIGRDLGNDGLFREQLPRAPLGAYQLVSPFDGVTRIAAFHRGERYPLVLTVAVAKHEALTAWRSEAIWRLLAASSLAGLLGLYGVRLVSLARRRQEAERALAQSEADFRLLTENTSDLVTRIDLEGVHRYVSPASHRLLGRSPEEMLGKQAKDDIPPADQPQVAAAIARLQAGEDDDLTLLHRLRRKDGREIWVEASVRSTHNPLSGKLDGAIAVLRDVTERKSQEALLQTLAHTDGLTGLANRRSFDEWLEREWRRSAREALPLSLLLLDVDRFKPFNDTYGHQKGDECLRAVAEAVNGAARRSGDIVARYGGEELAVILPNTYALGAVSVAERIRAAVAALELAHPASPPYGIVTVSIGAATALPVPDSPIGPAALIAAADGVLYAAQHGGRNRVQAPESVPPRPVSSPAPPDEEERLKTLASYEAVIAMKPNDPELDRITRLAAKLFGTPIALVSLVGRDRQTFASRIGMDSAWIWKGQRGTFRSVPTRL</sequence>
<evidence type="ECO:0000256" key="1">
    <source>
        <dbReference type="ARBA" id="ARBA00012528"/>
    </source>
</evidence>
<feature type="domain" description="PAC" evidence="6">
    <location>
        <begin position="284"/>
        <end position="337"/>
    </location>
</feature>
<organism evidence="8">
    <name type="scientific">Roseomonas mucosa</name>
    <dbReference type="NCBI Taxonomy" id="207340"/>
    <lineage>
        <taxon>Bacteria</taxon>
        <taxon>Pseudomonadati</taxon>
        <taxon>Pseudomonadota</taxon>
        <taxon>Alphaproteobacteria</taxon>
        <taxon>Acetobacterales</taxon>
        <taxon>Roseomonadaceae</taxon>
        <taxon>Roseomonas</taxon>
    </lineage>
</organism>
<reference evidence="8" key="1">
    <citation type="submission" date="2017-12" db="EMBL/GenBank/DDBJ databases">
        <authorList>
            <person name="Martens C."/>
            <person name="Dahlstrom E."/>
            <person name="Barbian K."/>
            <person name="Sykora L."/>
            <person name="Ricklefs S."/>
            <person name="Bruno D."/>
            <person name="Anzick I."/>
            <person name="Myles I."/>
            <person name="Datta S.K."/>
        </authorList>
    </citation>
    <scope>NUCLEOTIDE SEQUENCE</scope>
    <source>
        <strain evidence="8">AD2</strain>
        <plasmid evidence="8">p4-AD2</plasmid>
    </source>
</reference>
<dbReference type="SUPFAM" id="SSF55785">
    <property type="entry name" value="PYP-like sensor domain (PAS domain)"/>
    <property type="match status" value="1"/>
</dbReference>
<dbReference type="CDD" id="cd00130">
    <property type="entry name" value="PAS"/>
    <property type="match status" value="1"/>
</dbReference>
<dbReference type="InterPro" id="IPR029787">
    <property type="entry name" value="Nucleotide_cyclase"/>
</dbReference>
<dbReference type="FunFam" id="3.30.70.270:FF:000001">
    <property type="entry name" value="Diguanylate cyclase domain protein"/>
    <property type="match status" value="1"/>
</dbReference>
<feature type="compositionally biased region" description="Pro residues" evidence="4">
    <location>
        <begin position="508"/>
        <end position="519"/>
    </location>
</feature>
<dbReference type="CDD" id="cd01949">
    <property type="entry name" value="GGDEF"/>
    <property type="match status" value="1"/>
</dbReference>
<dbReference type="Pfam" id="PF08448">
    <property type="entry name" value="PAS_4"/>
    <property type="match status" value="1"/>
</dbReference>
<dbReference type="SMART" id="SM00267">
    <property type="entry name" value="GGDEF"/>
    <property type="match status" value="1"/>
</dbReference>
<dbReference type="CDD" id="cd12915">
    <property type="entry name" value="PDC2_DGC_like"/>
    <property type="match status" value="1"/>
</dbReference>
<dbReference type="InterPro" id="IPR000700">
    <property type="entry name" value="PAS-assoc_C"/>
</dbReference>
<dbReference type="PROSITE" id="PS50887">
    <property type="entry name" value="GGDEF"/>
    <property type="match status" value="1"/>
</dbReference>
<dbReference type="NCBIfam" id="TIGR00229">
    <property type="entry name" value="sensory_box"/>
    <property type="match status" value="1"/>
</dbReference>
<comment type="catalytic activity">
    <reaction evidence="2">
        <text>2 GTP = 3',3'-c-di-GMP + 2 diphosphate</text>
        <dbReference type="Rhea" id="RHEA:24898"/>
        <dbReference type="ChEBI" id="CHEBI:33019"/>
        <dbReference type="ChEBI" id="CHEBI:37565"/>
        <dbReference type="ChEBI" id="CHEBI:58805"/>
        <dbReference type="EC" id="2.7.7.65"/>
    </reaction>
</comment>
<dbReference type="RefSeq" id="WP_397540378.1">
    <property type="nucleotide sequence ID" value="NZ_CP025185.1"/>
</dbReference>
<evidence type="ECO:0000259" key="7">
    <source>
        <dbReference type="PROSITE" id="PS50887"/>
    </source>
</evidence>
<feature type="domain" description="GGDEF" evidence="7">
    <location>
        <begin position="369"/>
        <end position="508"/>
    </location>
</feature>
<dbReference type="GO" id="GO:1902201">
    <property type="term" value="P:negative regulation of bacterial-type flagellum-dependent cell motility"/>
    <property type="evidence" value="ECO:0007669"/>
    <property type="project" value="TreeGrafter"/>
</dbReference>
<dbReference type="GO" id="GO:0052621">
    <property type="term" value="F:diguanylate cyclase activity"/>
    <property type="evidence" value="ECO:0007669"/>
    <property type="project" value="UniProtKB-EC"/>
</dbReference>
<dbReference type="SMART" id="SM00086">
    <property type="entry name" value="PAC"/>
    <property type="match status" value="1"/>
</dbReference>
<feature type="coiled-coil region" evidence="3">
    <location>
        <begin position="193"/>
        <end position="220"/>
    </location>
</feature>
<dbReference type="PROSITE" id="PS50113">
    <property type="entry name" value="PAC"/>
    <property type="match status" value="1"/>
</dbReference>
<dbReference type="InterPro" id="IPR035965">
    <property type="entry name" value="PAS-like_dom_sf"/>
</dbReference>
<dbReference type="GO" id="GO:0043709">
    <property type="term" value="P:cell adhesion involved in single-species biofilm formation"/>
    <property type="evidence" value="ECO:0007669"/>
    <property type="project" value="TreeGrafter"/>
</dbReference>
<evidence type="ECO:0000259" key="6">
    <source>
        <dbReference type="PROSITE" id="PS50113"/>
    </source>
</evidence>
<evidence type="ECO:0000256" key="2">
    <source>
        <dbReference type="ARBA" id="ARBA00034247"/>
    </source>
</evidence>
<protein>
    <recommendedName>
        <fullName evidence="1">diguanylate cyclase</fullName>
        <ecNumber evidence="1">2.7.7.65</ecNumber>
    </recommendedName>
</protein>
<feature type="region of interest" description="Disordered" evidence="4">
    <location>
        <begin position="501"/>
        <end position="522"/>
    </location>
</feature>
<evidence type="ECO:0000313" key="8">
    <source>
        <dbReference type="EMBL" id="AWV20119.1"/>
    </source>
</evidence>
<geneLocation type="plasmid" evidence="8">
    <name>p4-AD2</name>
</geneLocation>
<proteinExistence type="predicted"/>
<name>A0A4Y1MR76_9PROT</name>
<dbReference type="InterPro" id="IPR050469">
    <property type="entry name" value="Diguanylate_Cyclase"/>
</dbReference>
<dbReference type="PROSITE" id="PS50112">
    <property type="entry name" value="PAS"/>
    <property type="match status" value="1"/>
</dbReference>
<dbReference type="InterPro" id="IPR000014">
    <property type="entry name" value="PAS"/>
</dbReference>
<keyword evidence="8" id="KW-0614">Plasmid</keyword>
<evidence type="ECO:0000259" key="5">
    <source>
        <dbReference type="PROSITE" id="PS50112"/>
    </source>
</evidence>
<evidence type="ECO:0000256" key="4">
    <source>
        <dbReference type="SAM" id="MobiDB-lite"/>
    </source>
</evidence>
<dbReference type="InterPro" id="IPR054327">
    <property type="entry name" value="His-kinase-like_sensor"/>
</dbReference>
<dbReference type="EMBL" id="CP025185">
    <property type="protein sequence ID" value="AWV20119.1"/>
    <property type="molecule type" value="Genomic_DNA"/>
</dbReference>
<dbReference type="InterPro" id="IPR013656">
    <property type="entry name" value="PAS_4"/>
</dbReference>
<gene>
    <name evidence="8" type="ORF">RADP37_04581a</name>
</gene>
<dbReference type="InterPro" id="IPR000160">
    <property type="entry name" value="GGDEF_dom"/>
</dbReference>
<dbReference type="PANTHER" id="PTHR45138:SF9">
    <property type="entry name" value="DIGUANYLATE CYCLASE DGCM-RELATED"/>
    <property type="match status" value="1"/>
</dbReference>